<evidence type="ECO:0000259" key="8">
    <source>
        <dbReference type="PROSITE" id="PS50893"/>
    </source>
</evidence>
<dbReference type="InterPro" id="IPR027417">
    <property type="entry name" value="P-loop_NTPase"/>
</dbReference>
<dbReference type="STRING" id="187304.B0E33_24020"/>
<dbReference type="OrthoDB" id="9802264at2"/>
<gene>
    <name evidence="9" type="primary">phnC_1</name>
    <name evidence="9" type="ORF">LAL4801_01235</name>
</gene>
<keyword evidence="2" id="KW-0813">Transport</keyword>
<dbReference type="SMART" id="SM00382">
    <property type="entry name" value="AAA"/>
    <property type="match status" value="1"/>
</dbReference>
<dbReference type="Pfam" id="PF00005">
    <property type="entry name" value="ABC_tran"/>
    <property type="match status" value="1"/>
</dbReference>
<dbReference type="SUPFAM" id="SSF52540">
    <property type="entry name" value="P-loop containing nucleoside triphosphate hydrolases"/>
    <property type="match status" value="1"/>
</dbReference>
<evidence type="ECO:0000313" key="10">
    <source>
        <dbReference type="Proteomes" id="UP000048926"/>
    </source>
</evidence>
<keyword evidence="6" id="KW-1278">Translocase</keyword>
<evidence type="ECO:0000256" key="5">
    <source>
        <dbReference type="ARBA" id="ARBA00022840"/>
    </source>
</evidence>
<evidence type="ECO:0000256" key="4">
    <source>
        <dbReference type="ARBA" id="ARBA00022741"/>
    </source>
</evidence>
<dbReference type="InterPro" id="IPR003593">
    <property type="entry name" value="AAA+_ATPase"/>
</dbReference>
<reference evidence="10" key="1">
    <citation type="submission" date="2015-07" db="EMBL/GenBank/DDBJ databases">
        <authorList>
            <person name="Rodrigo-Torres Lidia"/>
            <person name="Arahal R.David."/>
        </authorList>
    </citation>
    <scope>NUCLEOTIDE SEQUENCE [LARGE SCALE GENOMIC DNA]</scope>
    <source>
        <strain evidence="10">CECT 4801</strain>
    </source>
</reference>
<dbReference type="AlphaFoldDB" id="A0A0M6Y1U5"/>
<comment type="similarity">
    <text evidence="1">Belongs to the ABC transporter superfamily.</text>
</comment>
<dbReference type="Gene3D" id="3.40.50.300">
    <property type="entry name" value="P-loop containing nucleotide triphosphate hydrolases"/>
    <property type="match status" value="1"/>
</dbReference>
<dbReference type="PROSITE" id="PS00211">
    <property type="entry name" value="ABC_TRANSPORTER_1"/>
    <property type="match status" value="1"/>
</dbReference>
<accession>A0A0M6Y1U5</accession>
<evidence type="ECO:0000256" key="1">
    <source>
        <dbReference type="ARBA" id="ARBA00005417"/>
    </source>
</evidence>
<keyword evidence="7" id="KW-0472">Membrane</keyword>
<dbReference type="NCBIfam" id="TIGR02315">
    <property type="entry name" value="ABC_phnC"/>
    <property type="match status" value="1"/>
</dbReference>
<dbReference type="GO" id="GO:0005524">
    <property type="term" value="F:ATP binding"/>
    <property type="evidence" value="ECO:0007669"/>
    <property type="project" value="UniProtKB-KW"/>
</dbReference>
<keyword evidence="9" id="KW-0378">Hydrolase</keyword>
<evidence type="ECO:0000256" key="7">
    <source>
        <dbReference type="ARBA" id="ARBA00023136"/>
    </source>
</evidence>
<dbReference type="PROSITE" id="PS50893">
    <property type="entry name" value="ABC_TRANSPORTER_2"/>
    <property type="match status" value="1"/>
</dbReference>
<dbReference type="Proteomes" id="UP000048926">
    <property type="component" value="Unassembled WGS sequence"/>
</dbReference>
<sequence length="271" mass="29333">MAQPLLQSAGAIAPAVPARQPVTETPCDLKVEGLCKTFGKDRSVLREVSFAVGREEAVALIGSNGAGKSTALRCALRLIEPEAGSVVLFGEDISTARQRQLRRVRTEVGFVFQKHNLVPRVSALTNVIHGNLGRTGGMRGWSQFLAKTALRDRAMSCLERVGLADHALKRADKLSGGQSQRVAIARALMQQPRMIVADEPVASLDPVAGQEVMDLFRQLTREEGITLLFTSHNVQQALAYSDRVLAIRQGEVVLDEKSSNLSVADLGKHYG</sequence>
<dbReference type="GO" id="GO:0005886">
    <property type="term" value="C:plasma membrane"/>
    <property type="evidence" value="ECO:0007669"/>
    <property type="project" value="TreeGrafter"/>
</dbReference>
<dbReference type="PANTHER" id="PTHR24220">
    <property type="entry name" value="IMPORT ATP-BINDING PROTEIN"/>
    <property type="match status" value="1"/>
</dbReference>
<dbReference type="GO" id="GO:0016887">
    <property type="term" value="F:ATP hydrolysis activity"/>
    <property type="evidence" value="ECO:0007669"/>
    <property type="project" value="InterPro"/>
</dbReference>
<dbReference type="EMBL" id="CXST01000001">
    <property type="protein sequence ID" value="CTQ42799.1"/>
    <property type="molecule type" value="Genomic_DNA"/>
</dbReference>
<dbReference type="InterPro" id="IPR003439">
    <property type="entry name" value="ABC_transporter-like_ATP-bd"/>
</dbReference>
<evidence type="ECO:0000256" key="6">
    <source>
        <dbReference type="ARBA" id="ARBA00022967"/>
    </source>
</evidence>
<organism evidence="9 10">
    <name type="scientific">Roseibium aggregatum</name>
    <dbReference type="NCBI Taxonomy" id="187304"/>
    <lineage>
        <taxon>Bacteria</taxon>
        <taxon>Pseudomonadati</taxon>
        <taxon>Pseudomonadota</taxon>
        <taxon>Alphaproteobacteria</taxon>
        <taxon>Hyphomicrobiales</taxon>
        <taxon>Stappiaceae</taxon>
        <taxon>Roseibium</taxon>
    </lineage>
</organism>
<evidence type="ECO:0000313" key="9">
    <source>
        <dbReference type="EMBL" id="CTQ42799.1"/>
    </source>
</evidence>
<keyword evidence="3" id="KW-1003">Cell membrane</keyword>
<keyword evidence="10" id="KW-1185">Reference proteome</keyword>
<evidence type="ECO:0000256" key="3">
    <source>
        <dbReference type="ARBA" id="ARBA00022475"/>
    </source>
</evidence>
<evidence type="ECO:0000256" key="2">
    <source>
        <dbReference type="ARBA" id="ARBA00022448"/>
    </source>
</evidence>
<name>A0A0M6Y1U5_9HYPH</name>
<dbReference type="InterPro" id="IPR012693">
    <property type="entry name" value="ABC_transpr_PhnC"/>
</dbReference>
<dbReference type="CDD" id="cd03256">
    <property type="entry name" value="ABC_PhnC_transporter"/>
    <property type="match status" value="1"/>
</dbReference>
<keyword evidence="5 9" id="KW-0067">ATP-binding</keyword>
<feature type="domain" description="ABC transporter" evidence="8">
    <location>
        <begin position="29"/>
        <end position="266"/>
    </location>
</feature>
<dbReference type="InterPro" id="IPR017871">
    <property type="entry name" value="ABC_transporter-like_CS"/>
</dbReference>
<proteinExistence type="inferred from homology"/>
<protein>
    <submittedName>
        <fullName evidence="9">Phosphate-import ATP-binding protein PhnC</fullName>
        <ecNumber evidence="9">3.6.3.27</ecNumber>
    </submittedName>
</protein>
<dbReference type="GO" id="GO:0015416">
    <property type="term" value="F:ABC-type phosphonate transporter activity"/>
    <property type="evidence" value="ECO:0007669"/>
    <property type="project" value="InterPro"/>
</dbReference>
<keyword evidence="4" id="KW-0547">Nucleotide-binding</keyword>
<dbReference type="EC" id="3.6.3.27" evidence="9"/>
<dbReference type="InterPro" id="IPR015854">
    <property type="entry name" value="ABC_transpr_LolD-like"/>
</dbReference>